<dbReference type="InterPro" id="IPR045243">
    <property type="entry name" value="Rna14-like"/>
</dbReference>
<dbReference type="Ensembl" id="ENSGMOT00000028904.1">
    <property type="protein sequence ID" value="ENSGMOP00000027832.1"/>
    <property type="gene ID" value="ENSGMOG00000012275.2"/>
</dbReference>
<evidence type="ECO:0000256" key="3">
    <source>
        <dbReference type="ARBA" id="ARBA00023242"/>
    </source>
</evidence>
<evidence type="ECO:0000256" key="1">
    <source>
        <dbReference type="ARBA" id="ARBA00004123"/>
    </source>
</evidence>
<dbReference type="InterPro" id="IPR011990">
    <property type="entry name" value="TPR-like_helical_dom_sf"/>
</dbReference>
<dbReference type="Pfam" id="PF05843">
    <property type="entry name" value="Suf"/>
    <property type="match status" value="1"/>
</dbReference>
<feature type="region of interest" description="Disordered" evidence="4">
    <location>
        <begin position="661"/>
        <end position="714"/>
    </location>
</feature>
<evidence type="ECO:0000256" key="4">
    <source>
        <dbReference type="SAM" id="MobiDB-lite"/>
    </source>
</evidence>
<keyword evidence="2" id="KW-0677">Repeat</keyword>
<keyword evidence="3" id="KW-0539">Nucleus</keyword>
<organism evidence="6 7">
    <name type="scientific">Gadus morhua</name>
    <name type="common">Atlantic cod</name>
    <dbReference type="NCBI Taxonomy" id="8049"/>
    <lineage>
        <taxon>Eukaryota</taxon>
        <taxon>Metazoa</taxon>
        <taxon>Chordata</taxon>
        <taxon>Craniata</taxon>
        <taxon>Vertebrata</taxon>
        <taxon>Euteleostomi</taxon>
        <taxon>Actinopterygii</taxon>
        <taxon>Neopterygii</taxon>
        <taxon>Teleostei</taxon>
        <taxon>Neoteleostei</taxon>
        <taxon>Acanthomorphata</taxon>
        <taxon>Zeiogadaria</taxon>
        <taxon>Gadariae</taxon>
        <taxon>Gadiformes</taxon>
        <taxon>Gadoidei</taxon>
        <taxon>Gadidae</taxon>
        <taxon>Gadus</taxon>
    </lineage>
</organism>
<dbReference type="InterPro" id="IPR008847">
    <property type="entry name" value="Suf"/>
</dbReference>
<evidence type="ECO:0000313" key="6">
    <source>
        <dbReference type="Ensembl" id="ENSGMOP00000027832.1"/>
    </source>
</evidence>
<evidence type="ECO:0000313" key="7">
    <source>
        <dbReference type="Proteomes" id="UP000694546"/>
    </source>
</evidence>
<dbReference type="Proteomes" id="UP000694546">
    <property type="component" value="Chromosome 14"/>
</dbReference>
<evidence type="ECO:0000256" key="2">
    <source>
        <dbReference type="ARBA" id="ARBA00022737"/>
    </source>
</evidence>
<accession>A0A8C5A7R5</accession>
<dbReference type="GeneTree" id="ENSGT00390000006758"/>
<feature type="region of interest" description="Disordered" evidence="4">
    <location>
        <begin position="566"/>
        <end position="590"/>
    </location>
</feature>
<comment type="subcellular location">
    <subcellularLocation>
        <location evidence="1">Nucleus</location>
    </subcellularLocation>
</comment>
<reference evidence="6" key="2">
    <citation type="submission" date="2025-09" db="UniProtKB">
        <authorList>
            <consortium name="Ensembl"/>
        </authorList>
    </citation>
    <scope>IDENTIFICATION</scope>
</reference>
<dbReference type="AlphaFoldDB" id="A0A8C5A7R5"/>
<gene>
    <name evidence="6" type="primary">CSTF3</name>
    <name evidence="6" type="synonym">cstf3</name>
</gene>
<dbReference type="GO" id="GO:0003729">
    <property type="term" value="F:mRNA binding"/>
    <property type="evidence" value="ECO:0007669"/>
    <property type="project" value="TreeGrafter"/>
</dbReference>
<dbReference type="PANTHER" id="PTHR19980:SF0">
    <property type="entry name" value="CLEAVAGE STIMULATION FACTOR SUBUNIT 3"/>
    <property type="match status" value="1"/>
</dbReference>
<feature type="domain" description="Suppressor of forked" evidence="5">
    <location>
        <begin position="18"/>
        <end position="542"/>
    </location>
</feature>
<protein>
    <submittedName>
        <fullName evidence="6">Cleavage stimulation factor, 3' pre-RNA, subunit 3</fullName>
    </submittedName>
</protein>
<sequence length="714" mass="82728">MSAEGAADQGAGDYVPEKVKKAEKKLEENPYDLDAWSILIREAQNQPIDKARKTYERLVTQFPSSGRFWKLFIEAEIKAKNYDKVEKLFQRCLMKVLHIDLWKCYLAYVRETKGKLPSYKEKMAQAYDFALDKIGMEIMSYQIWVDYINFLKGVEAVGSYAENQRITAVRRVYQRGCVNPMINIEQLWRDYSKYEEGINIHLAKKMIEDRSRDYMNARRVAKEYETVMKGLDRNAPSVPPQNSPQEAQQVEMWKKYIQWEKSNPLRTEDQTLITKRVMFAYEQCLLVLGHHPDVWYEAAQYLEQSSKLLAEKGDMNNAKLFSDEAANIYERAIGTLLKKNMLLYFSFADYEESRMKHEKVHSIYNRLLGIEDIDPTLVYIQYMKFARRAEGIKMGRTIFKKAREDLRTRHHVYVTAALMEYYCSKDKSVAFKIFELGLKKYGDIPEYILAYIDYLSHLNEDNNTRVLFERVLTSGSMSPEKSGEIWARFLAFESNIGDLASILKVERRRFTAFKDEYEGKETALLVDRYKFMDLYPCSGSELKALGYKDVSRAKYAALLQEAVVTPSTPAQKDEADRKPEYPKPDTNQMIPFQPRHLTRTWWLNEIRKRVNICCIVSLMSLLVSPQGPFVQVDEVMETFRRCTLPETVDAAVELITGRLPDAAGGEGNGAMENHAGGGKSLKRPNADSDEEDDKGAVAPPVHDIYRSRQQKRIR</sequence>
<proteinExistence type="predicted"/>
<dbReference type="SMART" id="SM00386">
    <property type="entry name" value="HAT"/>
    <property type="match status" value="11"/>
</dbReference>
<feature type="compositionally biased region" description="Basic and acidic residues" evidence="4">
    <location>
        <begin position="571"/>
        <end position="583"/>
    </location>
</feature>
<keyword evidence="7" id="KW-1185">Reference proteome</keyword>
<dbReference type="InterPro" id="IPR003107">
    <property type="entry name" value="HAT"/>
</dbReference>
<dbReference type="Gene3D" id="1.25.40.1040">
    <property type="match status" value="1"/>
</dbReference>
<evidence type="ECO:0000259" key="5">
    <source>
        <dbReference type="Pfam" id="PF05843"/>
    </source>
</evidence>
<name>A0A8C5A7R5_GADMO</name>
<reference evidence="6" key="1">
    <citation type="submission" date="2025-08" db="UniProtKB">
        <authorList>
            <consortium name="Ensembl"/>
        </authorList>
    </citation>
    <scope>IDENTIFICATION</scope>
</reference>
<dbReference type="GO" id="GO:0005634">
    <property type="term" value="C:nucleus"/>
    <property type="evidence" value="ECO:0007669"/>
    <property type="project" value="UniProtKB-SubCell"/>
</dbReference>
<dbReference type="PANTHER" id="PTHR19980">
    <property type="entry name" value="RNA CLEAVAGE STIMULATION FACTOR"/>
    <property type="match status" value="1"/>
</dbReference>
<dbReference type="GO" id="GO:0031124">
    <property type="term" value="P:mRNA 3'-end processing"/>
    <property type="evidence" value="ECO:0007669"/>
    <property type="project" value="InterPro"/>
</dbReference>
<dbReference type="SUPFAM" id="SSF48452">
    <property type="entry name" value="TPR-like"/>
    <property type="match status" value="1"/>
</dbReference>